<keyword evidence="1" id="KW-0315">Glutamine amidotransferase</keyword>
<proteinExistence type="predicted"/>
<dbReference type="PROSITE" id="PS51278">
    <property type="entry name" value="GATASE_TYPE_2"/>
    <property type="match status" value="1"/>
</dbReference>
<dbReference type="InterPro" id="IPR017932">
    <property type="entry name" value="GATase_2_dom"/>
</dbReference>
<dbReference type="InterPro" id="IPR029055">
    <property type="entry name" value="Ntn_hydrolases_N"/>
</dbReference>
<dbReference type="NCBIfam" id="TIGR03442">
    <property type="entry name" value="ergothioneine biosynthesis protein EgtC"/>
    <property type="match status" value="1"/>
</dbReference>
<gene>
    <name evidence="3" type="primary">egtC</name>
    <name evidence="3" type="ORF">ACFOSU_18315</name>
</gene>
<dbReference type="Pfam" id="PF13230">
    <property type="entry name" value="GATase_4"/>
    <property type="match status" value="1"/>
</dbReference>
<dbReference type="RefSeq" id="WP_380691362.1">
    <property type="nucleotide sequence ID" value="NZ_JBHRSS010000008.1"/>
</dbReference>
<evidence type="ECO:0000256" key="1">
    <source>
        <dbReference type="ARBA" id="ARBA00022962"/>
    </source>
</evidence>
<dbReference type="EMBL" id="JBHRSS010000008">
    <property type="protein sequence ID" value="MFC3105828.1"/>
    <property type="molecule type" value="Genomic_DNA"/>
</dbReference>
<dbReference type="PANTHER" id="PTHR43187:SF1">
    <property type="entry name" value="GLUTAMINE AMIDOTRANSFERASE DUG3-RELATED"/>
    <property type="match status" value="1"/>
</dbReference>
<evidence type="ECO:0000313" key="4">
    <source>
        <dbReference type="Proteomes" id="UP001595462"/>
    </source>
</evidence>
<dbReference type="InterPro" id="IPR052373">
    <property type="entry name" value="Gamma-glu_amide_hydrolase"/>
</dbReference>
<dbReference type="Gene3D" id="3.60.20.10">
    <property type="entry name" value="Glutamine Phosphoribosylpyrophosphate, subunit 1, domain 1"/>
    <property type="match status" value="1"/>
</dbReference>
<dbReference type="SUPFAM" id="SSF56235">
    <property type="entry name" value="N-terminal nucleophile aminohydrolases (Ntn hydrolases)"/>
    <property type="match status" value="1"/>
</dbReference>
<name>A0ABV7ESR7_9GAMM</name>
<dbReference type="InterPro" id="IPR017808">
    <property type="entry name" value="EgtC"/>
</dbReference>
<comment type="caution">
    <text evidence="3">The sequence shown here is derived from an EMBL/GenBank/DDBJ whole genome shotgun (WGS) entry which is preliminary data.</text>
</comment>
<dbReference type="PANTHER" id="PTHR43187">
    <property type="entry name" value="GLUTAMINE AMIDOTRANSFERASE DUG3-RELATED"/>
    <property type="match status" value="1"/>
</dbReference>
<reference evidence="4" key="1">
    <citation type="journal article" date="2019" name="Int. J. Syst. Evol. Microbiol.">
        <title>The Global Catalogue of Microorganisms (GCM) 10K type strain sequencing project: providing services to taxonomists for standard genome sequencing and annotation.</title>
        <authorList>
            <consortium name="The Broad Institute Genomics Platform"/>
            <consortium name="The Broad Institute Genome Sequencing Center for Infectious Disease"/>
            <person name="Wu L."/>
            <person name="Ma J."/>
        </authorList>
    </citation>
    <scope>NUCLEOTIDE SEQUENCE [LARGE SCALE GENOMIC DNA]</scope>
    <source>
        <strain evidence="4">KCTC 52640</strain>
    </source>
</reference>
<organism evidence="3 4">
    <name type="scientific">Salinisphaera aquimarina</name>
    <dbReference type="NCBI Taxonomy" id="2094031"/>
    <lineage>
        <taxon>Bacteria</taxon>
        <taxon>Pseudomonadati</taxon>
        <taxon>Pseudomonadota</taxon>
        <taxon>Gammaproteobacteria</taxon>
        <taxon>Salinisphaerales</taxon>
        <taxon>Salinisphaeraceae</taxon>
        <taxon>Salinisphaera</taxon>
    </lineage>
</organism>
<dbReference type="Proteomes" id="UP001595462">
    <property type="component" value="Unassembled WGS sequence"/>
</dbReference>
<evidence type="ECO:0000313" key="3">
    <source>
        <dbReference type="EMBL" id="MFC3105828.1"/>
    </source>
</evidence>
<dbReference type="InterPro" id="IPR026869">
    <property type="entry name" value="EgtC-like"/>
</dbReference>
<protein>
    <submittedName>
        <fullName evidence="3">Ergothioneine biosynthesis protein EgtC</fullName>
    </submittedName>
</protein>
<accession>A0ABV7ESR7</accession>
<dbReference type="CDD" id="cd01908">
    <property type="entry name" value="YafJ"/>
    <property type="match status" value="1"/>
</dbReference>
<feature type="domain" description="Glutamine amidotransferase type-2" evidence="2">
    <location>
        <begin position="2"/>
        <end position="254"/>
    </location>
</feature>
<keyword evidence="4" id="KW-1185">Reference proteome</keyword>
<evidence type="ECO:0000259" key="2">
    <source>
        <dbReference type="PROSITE" id="PS51278"/>
    </source>
</evidence>
<sequence>MCRIAAYLGAPCTLGTFVSEPSHGLARQSWDSREMVSATVNADGWGAAWLDAARRPAVYRQVLPIWADVNLEPLGRSLRSPLWLANVRSATTGLGTDYANTQPFVDDELLFTHNGFIDRFAHTLRARMRAELDPAIEITINGNTDSEYLFALIRQQAGSLAARVRATLAKLREWLLETPDVRALLNVIVSDGNTLVATRAAFNGDAPSLYVNAQWQDGAVIASEAFDNQSGWERVEAQQMIIVRAGQAPVRECL</sequence>